<dbReference type="EMBL" id="UYRW01017964">
    <property type="protein sequence ID" value="VDN04722.1"/>
    <property type="molecule type" value="Genomic_DNA"/>
</dbReference>
<dbReference type="InterPro" id="IPR040676">
    <property type="entry name" value="DUF5641"/>
</dbReference>
<dbReference type="Proteomes" id="UP000271087">
    <property type="component" value="Unassembled WGS sequence"/>
</dbReference>
<reference evidence="4" key="1">
    <citation type="submission" date="2016-06" db="UniProtKB">
        <authorList>
            <consortium name="WormBaseParasite"/>
        </authorList>
    </citation>
    <scope>IDENTIFICATION</scope>
</reference>
<dbReference type="STRING" id="42157.A0A182EZV1"/>
<evidence type="ECO:0000313" key="2">
    <source>
        <dbReference type="EMBL" id="VDN04722.1"/>
    </source>
</evidence>
<gene>
    <name evidence="2" type="ORF">NOO_LOCUS13713</name>
</gene>
<evidence type="ECO:0000313" key="4">
    <source>
        <dbReference type="WBParaSite" id="nOo.2.0.1.t13713-RA"/>
    </source>
</evidence>
<dbReference type="AlphaFoldDB" id="A0A182EZV1"/>
<dbReference type="OrthoDB" id="8052806at2759"/>
<accession>A0A182EZV1</accession>
<evidence type="ECO:0000313" key="3">
    <source>
        <dbReference type="Proteomes" id="UP000271087"/>
    </source>
</evidence>
<sequence length="92" mass="10573">MGQVWMIQPLERWPKEEFGEEIQERICKEIGGEKLLKGEGPRKSWKMGRVEKLIEGKDGLCRSAVVRMLNGIRLIRAIGHLYPLEHCGTESL</sequence>
<feature type="domain" description="DUF5641" evidence="1">
    <location>
        <begin position="40"/>
        <end position="84"/>
    </location>
</feature>
<dbReference type="Pfam" id="PF18701">
    <property type="entry name" value="DUF5641"/>
    <property type="match status" value="1"/>
</dbReference>
<name>A0A182EZV1_ONCOC</name>
<dbReference type="WBParaSite" id="nOo.2.0.1.t13713-RA">
    <property type="protein sequence ID" value="nOo.2.0.1.t13713-RA"/>
    <property type="gene ID" value="nOo.2.0.1.g13713"/>
</dbReference>
<proteinExistence type="predicted"/>
<protein>
    <submittedName>
        <fullName evidence="4">DUF5641 domain-containing protein</fullName>
    </submittedName>
</protein>
<keyword evidence="3" id="KW-1185">Reference proteome</keyword>
<organism evidence="4">
    <name type="scientific">Onchocerca ochengi</name>
    <name type="common">Filarial nematode worm</name>
    <dbReference type="NCBI Taxonomy" id="42157"/>
    <lineage>
        <taxon>Eukaryota</taxon>
        <taxon>Metazoa</taxon>
        <taxon>Ecdysozoa</taxon>
        <taxon>Nematoda</taxon>
        <taxon>Chromadorea</taxon>
        <taxon>Rhabditida</taxon>
        <taxon>Spirurina</taxon>
        <taxon>Spiruromorpha</taxon>
        <taxon>Filarioidea</taxon>
        <taxon>Onchocercidae</taxon>
        <taxon>Onchocerca</taxon>
    </lineage>
</organism>
<reference evidence="2 3" key="2">
    <citation type="submission" date="2018-08" db="EMBL/GenBank/DDBJ databases">
        <authorList>
            <person name="Laetsch R D."/>
            <person name="Stevens L."/>
            <person name="Kumar S."/>
            <person name="Blaxter L. M."/>
        </authorList>
    </citation>
    <scope>NUCLEOTIDE SEQUENCE [LARGE SCALE GENOMIC DNA]</scope>
</reference>
<evidence type="ECO:0000259" key="1">
    <source>
        <dbReference type="Pfam" id="PF18701"/>
    </source>
</evidence>